<evidence type="ECO:0000313" key="3">
    <source>
        <dbReference type="Proteomes" id="UP001501411"/>
    </source>
</evidence>
<evidence type="ECO:0000259" key="1">
    <source>
        <dbReference type="Pfam" id="PF03372"/>
    </source>
</evidence>
<reference evidence="3" key="1">
    <citation type="journal article" date="2019" name="Int. J. Syst. Evol. Microbiol.">
        <title>The Global Catalogue of Microorganisms (GCM) 10K type strain sequencing project: providing services to taxonomists for standard genome sequencing and annotation.</title>
        <authorList>
            <consortium name="The Broad Institute Genomics Platform"/>
            <consortium name="The Broad Institute Genome Sequencing Center for Infectious Disease"/>
            <person name="Wu L."/>
            <person name="Ma J."/>
        </authorList>
    </citation>
    <scope>NUCLEOTIDE SEQUENCE [LARGE SCALE GENOMIC DNA]</scope>
    <source>
        <strain evidence="3">JCM 18200</strain>
    </source>
</reference>
<dbReference type="PANTHER" id="PTHR12121:SF36">
    <property type="entry name" value="ENDONUCLEASE_EXONUCLEASE_PHOSPHATASE DOMAIN-CONTAINING PROTEIN"/>
    <property type="match status" value="1"/>
</dbReference>
<dbReference type="CDD" id="cd09083">
    <property type="entry name" value="EEP-1"/>
    <property type="match status" value="1"/>
</dbReference>
<name>A0ABP9B7D5_9SPHI</name>
<proteinExistence type="predicted"/>
<organism evidence="2 3">
    <name type="scientific">Olivibacter ginsenosidimutans</name>
    <dbReference type="NCBI Taxonomy" id="1176537"/>
    <lineage>
        <taxon>Bacteria</taxon>
        <taxon>Pseudomonadati</taxon>
        <taxon>Bacteroidota</taxon>
        <taxon>Sphingobacteriia</taxon>
        <taxon>Sphingobacteriales</taxon>
        <taxon>Sphingobacteriaceae</taxon>
        <taxon>Olivibacter</taxon>
    </lineage>
</organism>
<dbReference type="SUPFAM" id="SSF56219">
    <property type="entry name" value="DNase I-like"/>
    <property type="match status" value="1"/>
</dbReference>
<dbReference type="Pfam" id="PF03372">
    <property type="entry name" value="Exo_endo_phos"/>
    <property type="match status" value="1"/>
</dbReference>
<protein>
    <recommendedName>
        <fullName evidence="1">Endonuclease/exonuclease/phosphatase domain-containing protein</fullName>
    </recommendedName>
</protein>
<dbReference type="RefSeq" id="WP_345231450.1">
    <property type="nucleotide sequence ID" value="NZ_BAABIQ010000027.1"/>
</dbReference>
<accession>A0ABP9B7D5</accession>
<comment type="caution">
    <text evidence="2">The sequence shown here is derived from an EMBL/GenBank/DDBJ whole genome shotgun (WGS) entry which is preliminary data.</text>
</comment>
<feature type="domain" description="Endonuclease/exonuclease/phosphatase" evidence="1">
    <location>
        <begin position="48"/>
        <end position="294"/>
    </location>
</feature>
<dbReference type="Gene3D" id="3.60.10.10">
    <property type="entry name" value="Endonuclease/exonuclease/phosphatase"/>
    <property type="match status" value="1"/>
</dbReference>
<sequence>MMILKHYHYIIVLLLFFTACKKVALNSSFEGKDSYCDTNNTVKPLRIATYNIEYDNRNNTNNLWENRKTLVSNMFTIYDFDVLAIQEPYISQLNDLKQLLPAYRYVGTTVMGSTTADKQLTVGLMYKDERLALQDSGMFWLSETPDVLSKGWDNQQYRVCNWGFFKEKGTNRQFYYFSVHLDFGDLGQTNSVALLMNKVQEIAAGYPALLAGDFNFSQYDSHYKDLFLTGFFQDTYLQAKQQLNPYEGTYNDYGNQLNSSSRIDHIFLANCSNVNVLSRKVLNDNFNGKYPSDHSAVALEVLIPESCESGAPLTDTLVETFEYATIKGTYPVGEIIAPTGIWVFDGALVYNKEPTDYRPMAPRLVGVNERGEPGLNGPGFIETAFALKGLQEIAVEFVPMPDVYDVGPDFKLEIQASTDDGVTWNSLGTKQTTKNQVATAQFTPHIASSENVKLRMINQSPQLNTDLLRGNRLNILKVTIILP</sequence>
<keyword evidence="3" id="KW-1185">Reference proteome</keyword>
<evidence type="ECO:0000313" key="2">
    <source>
        <dbReference type="EMBL" id="GAA4790673.1"/>
    </source>
</evidence>
<dbReference type="InterPro" id="IPR050410">
    <property type="entry name" value="CCR4/nocturin_mRNA_transcr"/>
</dbReference>
<dbReference type="InterPro" id="IPR036691">
    <property type="entry name" value="Endo/exonu/phosph_ase_sf"/>
</dbReference>
<dbReference type="InterPro" id="IPR005135">
    <property type="entry name" value="Endo/exonuclease/phosphatase"/>
</dbReference>
<dbReference type="Proteomes" id="UP001501411">
    <property type="component" value="Unassembled WGS sequence"/>
</dbReference>
<gene>
    <name evidence="2" type="ORF">GCM10023231_18220</name>
</gene>
<dbReference type="PROSITE" id="PS51257">
    <property type="entry name" value="PROKAR_LIPOPROTEIN"/>
    <property type="match status" value="1"/>
</dbReference>
<dbReference type="PANTHER" id="PTHR12121">
    <property type="entry name" value="CARBON CATABOLITE REPRESSOR PROTEIN 4"/>
    <property type="match status" value="1"/>
</dbReference>
<dbReference type="EMBL" id="BAABIQ010000027">
    <property type="protein sequence ID" value="GAA4790673.1"/>
    <property type="molecule type" value="Genomic_DNA"/>
</dbReference>